<feature type="region of interest" description="Disordered" evidence="1">
    <location>
        <begin position="156"/>
        <end position="182"/>
    </location>
</feature>
<name>A0A6C0JCN1_9ZZZZ</name>
<evidence type="ECO:0000256" key="1">
    <source>
        <dbReference type="SAM" id="MobiDB-lite"/>
    </source>
</evidence>
<dbReference type="EMBL" id="MN740370">
    <property type="protein sequence ID" value="QHU03143.1"/>
    <property type="molecule type" value="Genomic_DNA"/>
</dbReference>
<evidence type="ECO:0000313" key="2">
    <source>
        <dbReference type="EMBL" id="QHU03143.1"/>
    </source>
</evidence>
<organism evidence="2">
    <name type="scientific">viral metagenome</name>
    <dbReference type="NCBI Taxonomy" id="1070528"/>
    <lineage>
        <taxon>unclassified sequences</taxon>
        <taxon>metagenomes</taxon>
        <taxon>organismal metagenomes</taxon>
    </lineage>
</organism>
<proteinExistence type="predicted"/>
<protein>
    <submittedName>
        <fullName evidence="2">Uncharacterized protein</fullName>
    </submittedName>
</protein>
<sequence>MEFNTNEITLKFLANSVYKDEVNKNSEANIKLEKKEYNFYKKRVYRIIKDMMKNNYPNESMKNTHAILVKQIIQYIKDLDTAELIQKEYSEDLNNNNNNNNTVNENTTSMLTKDDIDEANKSMMKQSTKDFGTLDNFVNVKKIKLTNKIFLPKKKNLNIKTKQHKRKGIKKKNRKKEKQSVE</sequence>
<dbReference type="AlphaFoldDB" id="A0A6C0JCN1"/>
<accession>A0A6C0JCN1</accession>
<reference evidence="2" key="1">
    <citation type="journal article" date="2020" name="Nature">
        <title>Giant virus diversity and host interactions through global metagenomics.</title>
        <authorList>
            <person name="Schulz F."/>
            <person name="Roux S."/>
            <person name="Paez-Espino D."/>
            <person name="Jungbluth S."/>
            <person name="Walsh D.A."/>
            <person name="Denef V.J."/>
            <person name="McMahon K.D."/>
            <person name="Konstantinidis K.T."/>
            <person name="Eloe-Fadrosh E.A."/>
            <person name="Kyrpides N.C."/>
            <person name="Woyke T."/>
        </authorList>
    </citation>
    <scope>NUCLEOTIDE SEQUENCE</scope>
    <source>
        <strain evidence="2">GVMAG-M-3300025890-48</strain>
    </source>
</reference>